<sequence length="149" mass="16592">MITLEDMQAALLKARRDKVEVQAKMRKAAAELVETYRESLTTDVDKSAALVSTGVLHGGHFTKCPVTLIEIDAERSLNFSLSTVLDSRQNVGYIVSVSISMREKDEFVSVRIEREEVPLLVLKEGTEGRFLETVEAIKAAVLEKIERLA</sequence>
<name>A0A755WIV9_SALER</name>
<dbReference type="AlphaFoldDB" id="A0A755WIV9"/>
<evidence type="ECO:0000256" key="1">
    <source>
        <dbReference type="SAM" id="Coils"/>
    </source>
</evidence>
<organism evidence="2">
    <name type="scientific">Salmonella enterica</name>
    <name type="common">Salmonella choleraesuis</name>
    <dbReference type="NCBI Taxonomy" id="28901"/>
    <lineage>
        <taxon>Bacteria</taxon>
        <taxon>Pseudomonadati</taxon>
        <taxon>Pseudomonadota</taxon>
        <taxon>Gammaproteobacteria</taxon>
        <taxon>Enterobacterales</taxon>
        <taxon>Enterobacteriaceae</taxon>
        <taxon>Salmonella</taxon>
    </lineage>
</organism>
<keyword evidence="1" id="KW-0175">Coiled coil</keyword>
<evidence type="ECO:0000313" key="2">
    <source>
        <dbReference type="EMBL" id="HAF9691450.1"/>
    </source>
</evidence>
<dbReference type="EMBL" id="DAAWWT010000006">
    <property type="protein sequence ID" value="HAF9691450.1"/>
    <property type="molecule type" value="Genomic_DNA"/>
</dbReference>
<accession>A0A755WIV9</accession>
<reference evidence="2" key="1">
    <citation type="journal article" date="2018" name="Genome Biol.">
        <title>SKESA: strategic k-mer extension for scrupulous assemblies.</title>
        <authorList>
            <person name="Souvorov A."/>
            <person name="Agarwala R."/>
            <person name="Lipman D.J."/>
        </authorList>
    </citation>
    <scope>NUCLEOTIDE SEQUENCE</scope>
    <source>
        <strain evidence="2">MA.M258</strain>
    </source>
</reference>
<gene>
    <name evidence="2" type="ORF">G8S69_003427</name>
</gene>
<comment type="caution">
    <text evidence="2">The sequence shown here is derived from an EMBL/GenBank/DDBJ whole genome shotgun (WGS) entry which is preliminary data.</text>
</comment>
<proteinExistence type="predicted"/>
<reference evidence="2" key="2">
    <citation type="submission" date="2020-02" db="EMBL/GenBank/DDBJ databases">
        <authorList>
            <consortium name="NCBI Pathogen Detection Project"/>
        </authorList>
    </citation>
    <scope>NUCLEOTIDE SEQUENCE</scope>
    <source>
        <strain evidence="2">MA.M258</strain>
    </source>
</reference>
<feature type="coiled-coil region" evidence="1">
    <location>
        <begin position="4"/>
        <end position="31"/>
    </location>
</feature>
<protein>
    <submittedName>
        <fullName evidence="2">Uncharacterized protein</fullName>
    </submittedName>
</protein>